<evidence type="ECO:0000256" key="7">
    <source>
        <dbReference type="SAM" id="MobiDB-lite"/>
    </source>
</evidence>
<dbReference type="OrthoDB" id="5569726at2759"/>
<feature type="domain" description="Fork-head" evidence="8">
    <location>
        <begin position="180"/>
        <end position="273"/>
    </location>
</feature>
<feature type="region of interest" description="Disordered" evidence="7">
    <location>
        <begin position="324"/>
        <end position="350"/>
    </location>
</feature>
<dbReference type="PROSITE" id="PS00658">
    <property type="entry name" value="FORK_HEAD_2"/>
    <property type="match status" value="1"/>
</dbReference>
<dbReference type="Pfam" id="PF00250">
    <property type="entry name" value="Forkhead"/>
    <property type="match status" value="1"/>
</dbReference>
<dbReference type="PANTHER" id="PTHR45881">
    <property type="entry name" value="CHECKPOINT SUPPRESSOR 1-LIKE, ISOFORM A-RELATED"/>
    <property type="match status" value="1"/>
</dbReference>
<dbReference type="InterPro" id="IPR030456">
    <property type="entry name" value="TF_fork_head_CS_2"/>
</dbReference>
<protein>
    <submittedName>
        <fullName evidence="9">Forkhead box protein I1</fullName>
    </submittedName>
</protein>
<feature type="region of interest" description="Disordered" evidence="7">
    <location>
        <begin position="273"/>
        <end position="307"/>
    </location>
</feature>
<keyword evidence="10" id="KW-1185">Reference proteome</keyword>
<dbReference type="CDD" id="cd00059">
    <property type="entry name" value="FH_FOX"/>
    <property type="match status" value="1"/>
</dbReference>
<dbReference type="AlphaFoldDB" id="A0A1R0GRP4"/>
<dbReference type="InterPro" id="IPR036388">
    <property type="entry name" value="WH-like_DNA-bd_sf"/>
</dbReference>
<dbReference type="Gene3D" id="1.10.10.10">
    <property type="entry name" value="Winged helix-like DNA-binding domain superfamily/Winged helix DNA-binding domain"/>
    <property type="match status" value="1"/>
</dbReference>
<name>A0A1R0GRP4_9FUNG</name>
<keyword evidence="3 6" id="KW-0238">DNA-binding</keyword>
<dbReference type="PROSITE" id="PS50039">
    <property type="entry name" value="FORK_HEAD_3"/>
    <property type="match status" value="1"/>
</dbReference>
<gene>
    <name evidence="9" type="ORF">AYI68_g6355</name>
</gene>
<proteinExistence type="predicted"/>
<comment type="subcellular location">
    <subcellularLocation>
        <location evidence="1 6">Nucleus</location>
    </subcellularLocation>
</comment>
<dbReference type="GO" id="GO:0005634">
    <property type="term" value="C:nucleus"/>
    <property type="evidence" value="ECO:0007669"/>
    <property type="project" value="UniProtKB-SubCell"/>
</dbReference>
<dbReference type="FunFam" id="1.10.10.10:FF:000135">
    <property type="entry name" value="forkhead box protein G1"/>
    <property type="match status" value="1"/>
</dbReference>
<accession>A0A1R0GRP4</accession>
<evidence type="ECO:0000256" key="4">
    <source>
        <dbReference type="ARBA" id="ARBA00023163"/>
    </source>
</evidence>
<dbReference type="GO" id="GO:0000978">
    <property type="term" value="F:RNA polymerase II cis-regulatory region sequence-specific DNA binding"/>
    <property type="evidence" value="ECO:0007669"/>
    <property type="project" value="TreeGrafter"/>
</dbReference>
<dbReference type="EMBL" id="LSSL01004284">
    <property type="protein sequence ID" value="OLY79573.1"/>
    <property type="molecule type" value="Genomic_DNA"/>
</dbReference>
<dbReference type="InterPro" id="IPR036390">
    <property type="entry name" value="WH_DNA-bd_sf"/>
</dbReference>
<dbReference type="SUPFAM" id="SSF46785">
    <property type="entry name" value="Winged helix' DNA-binding domain"/>
    <property type="match status" value="1"/>
</dbReference>
<feature type="DNA-binding region" description="Fork-head" evidence="6">
    <location>
        <begin position="180"/>
        <end position="273"/>
    </location>
</feature>
<keyword evidence="2" id="KW-0805">Transcription regulation</keyword>
<reference evidence="9 10" key="1">
    <citation type="journal article" date="2016" name="Mol. Biol. Evol.">
        <title>Genome-Wide Survey of Gut Fungi (Harpellales) Reveals the First Horizontally Transferred Ubiquitin Gene from a Mosquito Host.</title>
        <authorList>
            <person name="Wang Y."/>
            <person name="White M.M."/>
            <person name="Kvist S."/>
            <person name="Moncalvo J.M."/>
        </authorList>
    </citation>
    <scope>NUCLEOTIDE SEQUENCE [LARGE SCALE GENOMIC DNA]</scope>
    <source>
        <strain evidence="9 10">ALG-7-W6</strain>
    </source>
</reference>
<evidence type="ECO:0000259" key="8">
    <source>
        <dbReference type="PROSITE" id="PS50039"/>
    </source>
</evidence>
<keyword evidence="4" id="KW-0804">Transcription</keyword>
<feature type="region of interest" description="Disordered" evidence="7">
    <location>
        <begin position="534"/>
        <end position="581"/>
    </location>
</feature>
<comment type="caution">
    <text evidence="9">The sequence shown here is derived from an EMBL/GenBank/DDBJ whole genome shotgun (WGS) entry which is preliminary data.</text>
</comment>
<dbReference type="Proteomes" id="UP000187455">
    <property type="component" value="Unassembled WGS sequence"/>
</dbReference>
<evidence type="ECO:0000256" key="6">
    <source>
        <dbReference type="PROSITE-ProRule" id="PRU00089"/>
    </source>
</evidence>
<dbReference type="SMART" id="SM00339">
    <property type="entry name" value="FH"/>
    <property type="match status" value="1"/>
</dbReference>
<dbReference type="STRING" id="133383.A0A1R0GRP4"/>
<evidence type="ECO:0000256" key="1">
    <source>
        <dbReference type="ARBA" id="ARBA00004123"/>
    </source>
</evidence>
<evidence type="ECO:0000313" key="9">
    <source>
        <dbReference type="EMBL" id="OLY79573.1"/>
    </source>
</evidence>
<dbReference type="InterPro" id="IPR001766">
    <property type="entry name" value="Fork_head_dom"/>
</dbReference>
<dbReference type="GO" id="GO:0000981">
    <property type="term" value="F:DNA-binding transcription factor activity, RNA polymerase II-specific"/>
    <property type="evidence" value="ECO:0007669"/>
    <property type="project" value="TreeGrafter"/>
</dbReference>
<organism evidence="9 10">
    <name type="scientific">Smittium mucronatum</name>
    <dbReference type="NCBI Taxonomy" id="133383"/>
    <lineage>
        <taxon>Eukaryota</taxon>
        <taxon>Fungi</taxon>
        <taxon>Fungi incertae sedis</taxon>
        <taxon>Zoopagomycota</taxon>
        <taxon>Kickxellomycotina</taxon>
        <taxon>Harpellomycetes</taxon>
        <taxon>Harpellales</taxon>
        <taxon>Legeriomycetaceae</taxon>
        <taxon>Smittium</taxon>
    </lineage>
</organism>
<evidence type="ECO:0000256" key="5">
    <source>
        <dbReference type="ARBA" id="ARBA00023242"/>
    </source>
</evidence>
<sequence>MENHMYSQFPQRNIVARNMYPGGDAPNFVRPLSNSRNPSNPQGHYIESAPDCPSIMVAPNQMRYSTHSNVSVSNSCLNEPQIISNLYLLPKNNSSSIPIPHRTFISPSHVGYCNSFPVPHNGPNMSSGLPPTKMYLMPHYPHLTDPSFSQFLAQSRHKSFDSKKSMDRRCSLTDLAVSKKPDYSYASLIAQALNDSPSKKRTLNEIYEFILEKYPYYRTHEGWQNSIRHNLSLHKGFTKTKREENIPGKGHFWSITEGFEKFFVDGHFKSFKSKSKDDIESPTNDLPESSNKSADASSSPVKTPKLKKVSNFTEEDLKELRRCSSSILNSSKQQSSKNVDSKSMDSNAPSTVNIPLKRAFSESMELINHNVLSQNLDLVNRDAVKLSSDSLLKDLSAGKLRSSKSYDYIESKKESENIPKLGSPKSFHSLCSMDVSFADRQKLFNNDILFLREKKYSFPSQNCDYSTNPLSTQFINDQHSQKISFLGDSNSSELFNHTIVKSDVLKGNDPTLGFLSGDIFPSCYTDKNTIIDPSLSAQNNGSATAESEHSSDSSPPDLIEPSHTHSAQPTSVGDPDDFQNNTSYSKSVFNDHFSHFQDSSIFPSNITSMDNLFTSSDLTNSYSQCGNSSTIYTPSQIDVSTFPFGFRIDDLDYFVGRPIKKQKLDPTSEIQSSLISTDFFNSNHTFNADFIHSQPRFDEMQTLSDLESHGLDNSQNITATSSQDSFDISPDQLFKNSQDSDVDKLNFLHSEFSDSFFKDICNNSTLCNSSLDNQTNFGSLLNDSASFINFPDLDFNY</sequence>
<feature type="compositionally biased region" description="Low complexity" evidence="7">
    <location>
        <begin position="289"/>
        <end position="299"/>
    </location>
</feature>
<keyword evidence="5 6" id="KW-0539">Nucleus</keyword>
<dbReference type="PRINTS" id="PR00053">
    <property type="entry name" value="FORKHEAD"/>
</dbReference>
<dbReference type="PANTHER" id="PTHR45881:SF1">
    <property type="entry name" value="FORK HEAD PROTEIN HOMOLOG 2"/>
    <property type="match status" value="1"/>
</dbReference>
<evidence type="ECO:0000256" key="2">
    <source>
        <dbReference type="ARBA" id="ARBA00023015"/>
    </source>
</evidence>
<feature type="compositionally biased region" description="Low complexity" evidence="7">
    <location>
        <begin position="324"/>
        <end position="338"/>
    </location>
</feature>
<evidence type="ECO:0000256" key="3">
    <source>
        <dbReference type="ARBA" id="ARBA00023125"/>
    </source>
</evidence>
<evidence type="ECO:0000313" key="10">
    <source>
        <dbReference type="Proteomes" id="UP000187455"/>
    </source>
</evidence>